<proteinExistence type="predicted"/>
<dbReference type="InterPro" id="IPR029058">
    <property type="entry name" value="AB_hydrolase_fold"/>
</dbReference>
<comment type="caution">
    <text evidence="3">The sequence shown here is derived from an EMBL/GenBank/DDBJ whole genome shotgun (WGS) entry which is preliminary data.</text>
</comment>
<dbReference type="InterPro" id="IPR022742">
    <property type="entry name" value="Hydrolase_4"/>
</dbReference>
<dbReference type="PANTHER" id="PTHR12277:SF81">
    <property type="entry name" value="PROTEIN ABHD13"/>
    <property type="match status" value="1"/>
</dbReference>
<organism evidence="3 4">
    <name type="scientific">Magnetospirillum moscoviense</name>
    <dbReference type="NCBI Taxonomy" id="1437059"/>
    <lineage>
        <taxon>Bacteria</taxon>
        <taxon>Pseudomonadati</taxon>
        <taxon>Pseudomonadota</taxon>
        <taxon>Alphaproteobacteria</taxon>
        <taxon>Rhodospirillales</taxon>
        <taxon>Rhodospirillaceae</taxon>
        <taxon>Magnetospirillum</taxon>
    </lineage>
</organism>
<keyword evidence="4" id="KW-1185">Reference proteome</keyword>
<keyword evidence="1" id="KW-0472">Membrane</keyword>
<accession>A0A178MUV4</accession>
<evidence type="ECO:0000256" key="1">
    <source>
        <dbReference type="SAM" id="Phobius"/>
    </source>
</evidence>
<dbReference type="GO" id="GO:0016787">
    <property type="term" value="F:hydrolase activity"/>
    <property type="evidence" value="ECO:0007669"/>
    <property type="project" value="UniProtKB-KW"/>
</dbReference>
<reference evidence="3 4" key="1">
    <citation type="submission" date="2016-04" db="EMBL/GenBank/DDBJ databases">
        <title>Draft genome sequence of freshwater magnetotactic bacteria Magnetospirillum marisnigri SP-1 and Magnetospirillum moscoviense BB-1.</title>
        <authorList>
            <person name="Koziaeva V."/>
            <person name="Dziuba M.V."/>
            <person name="Ivanov T.M."/>
            <person name="Kuznetsov B."/>
            <person name="Grouzdev D.S."/>
        </authorList>
    </citation>
    <scope>NUCLEOTIDE SEQUENCE [LARGE SCALE GENOMIC DNA]</scope>
    <source>
        <strain evidence="3 4">BB-1</strain>
    </source>
</reference>
<dbReference type="Proteomes" id="UP000078543">
    <property type="component" value="Unassembled WGS sequence"/>
</dbReference>
<feature type="domain" description="Serine aminopeptidase S33" evidence="2">
    <location>
        <begin position="77"/>
        <end position="184"/>
    </location>
</feature>
<dbReference type="SUPFAM" id="SSF53474">
    <property type="entry name" value="alpha/beta-Hydrolases"/>
    <property type="match status" value="1"/>
</dbReference>
<dbReference type="STRING" id="1437059.A6A05_09535"/>
<evidence type="ECO:0000313" key="3">
    <source>
        <dbReference type="EMBL" id="OAN53781.1"/>
    </source>
</evidence>
<dbReference type="AlphaFoldDB" id="A0A178MUV4"/>
<protein>
    <submittedName>
        <fullName evidence="3">Alpha/beta hydrolase</fullName>
    </submittedName>
</protein>
<keyword evidence="1" id="KW-1133">Transmembrane helix</keyword>
<sequence>MKRTPWVIVEILVALVAGYLVLVAATALFQRSMIYHPGRTRPEPAAVGLPEMVSLQVSSADGWLVTGWYAPPTKPDRVTIVFYHGNSGTIADRAAKARRLLDAGHGVLLAGYRGFGGNPGNPTEAGLVMDGRAALHWLIGKGIPQSRIVLYGESLGTGIVTRLAGELEDLAGVILEAPFTCLPDLAPSYLLPGLARLLMADRFDNRVQIGAVTAPLLLLHGELDDLVPASMGKEILGRAQSAREKHGLFLPETGHNDIWDKGGADAVMEFLAELTRW</sequence>
<dbReference type="Pfam" id="PF12146">
    <property type="entry name" value="Hydrolase_4"/>
    <property type="match status" value="1"/>
</dbReference>
<dbReference type="EMBL" id="LWQU01000124">
    <property type="protein sequence ID" value="OAN53781.1"/>
    <property type="molecule type" value="Genomic_DNA"/>
</dbReference>
<keyword evidence="1" id="KW-0812">Transmembrane</keyword>
<feature type="transmembrane region" description="Helical" evidence="1">
    <location>
        <begin position="6"/>
        <end position="29"/>
    </location>
</feature>
<dbReference type="OrthoDB" id="9798884at2"/>
<name>A0A178MUV4_9PROT</name>
<keyword evidence="3" id="KW-0378">Hydrolase</keyword>
<evidence type="ECO:0000259" key="2">
    <source>
        <dbReference type="Pfam" id="PF12146"/>
    </source>
</evidence>
<dbReference type="Gene3D" id="3.40.50.1820">
    <property type="entry name" value="alpha/beta hydrolase"/>
    <property type="match status" value="1"/>
</dbReference>
<evidence type="ECO:0000313" key="4">
    <source>
        <dbReference type="Proteomes" id="UP000078543"/>
    </source>
</evidence>
<dbReference type="PANTHER" id="PTHR12277">
    <property type="entry name" value="ALPHA/BETA HYDROLASE DOMAIN-CONTAINING PROTEIN"/>
    <property type="match status" value="1"/>
</dbReference>
<gene>
    <name evidence="3" type="ORF">A6A05_09535</name>
</gene>